<keyword evidence="5" id="KW-0862">Zinc</keyword>
<dbReference type="InterPro" id="IPR013087">
    <property type="entry name" value="Znf_C2H2_type"/>
</dbReference>
<feature type="compositionally biased region" description="Polar residues" evidence="9">
    <location>
        <begin position="355"/>
        <end position="375"/>
    </location>
</feature>
<protein>
    <recommendedName>
        <fullName evidence="10">C2H2-type domain-containing protein</fullName>
    </recommendedName>
</protein>
<evidence type="ECO:0000256" key="9">
    <source>
        <dbReference type="SAM" id="MobiDB-lite"/>
    </source>
</evidence>
<dbReference type="SMART" id="SM00355">
    <property type="entry name" value="ZnF_C2H2"/>
    <property type="match status" value="2"/>
</dbReference>
<evidence type="ECO:0000256" key="6">
    <source>
        <dbReference type="ARBA" id="ARBA00023125"/>
    </source>
</evidence>
<dbReference type="EMBL" id="GL541650">
    <property type="protein sequence ID" value="KDE08337.1"/>
    <property type="molecule type" value="Genomic_DNA"/>
</dbReference>
<reference evidence="13" key="1">
    <citation type="submission" date="2010-11" db="EMBL/GenBank/DDBJ databases">
        <title>The genome sequence of Microbotryum violaceum strain p1A1 Lamole.</title>
        <authorList>
            <person name="Cuomo C."/>
            <person name="Perlin M."/>
            <person name="Young S.K."/>
            <person name="Zeng Q."/>
            <person name="Gargeya S."/>
            <person name="Alvarado L."/>
            <person name="Berlin A."/>
            <person name="Chapman S.B."/>
            <person name="Chen Z."/>
            <person name="Freedman E."/>
            <person name="Gellesch M."/>
            <person name="Goldberg J."/>
            <person name="Griggs A."/>
            <person name="Gujja S."/>
            <person name="Heilman E."/>
            <person name="Heiman D."/>
            <person name="Howarth C."/>
            <person name="Mehta T."/>
            <person name="Neiman D."/>
            <person name="Pearson M."/>
            <person name="Roberts A."/>
            <person name="Saif S."/>
            <person name="Shea T."/>
            <person name="Shenoy N."/>
            <person name="Sisk P."/>
            <person name="Stolte C."/>
            <person name="Sykes S."/>
            <person name="White J."/>
            <person name="Yandava C."/>
            <person name="Haas B."/>
            <person name="Nusbaum C."/>
            <person name="Birren B."/>
        </authorList>
    </citation>
    <scope>NUCLEOTIDE SEQUENCE [LARGE SCALE GENOMIC DNA]</scope>
    <source>
        <strain evidence="13">p1A1 Lamole</strain>
    </source>
</reference>
<dbReference type="SUPFAM" id="SSF57667">
    <property type="entry name" value="beta-beta-alpha zinc fingers"/>
    <property type="match status" value="1"/>
</dbReference>
<feature type="compositionally biased region" description="Basic and acidic residues" evidence="9">
    <location>
        <begin position="489"/>
        <end position="500"/>
    </location>
</feature>
<dbReference type="GO" id="GO:0003677">
    <property type="term" value="F:DNA binding"/>
    <property type="evidence" value="ECO:0007669"/>
    <property type="project" value="UniProtKB-KW"/>
</dbReference>
<evidence type="ECO:0000256" key="8">
    <source>
        <dbReference type="PROSITE-ProRule" id="PRU00042"/>
    </source>
</evidence>
<organism evidence="11">
    <name type="scientific">Microbotryum lychnidis-dioicae (strain p1A1 Lamole / MvSl-1064)</name>
    <name type="common">Anther smut fungus</name>
    <dbReference type="NCBI Taxonomy" id="683840"/>
    <lineage>
        <taxon>Eukaryota</taxon>
        <taxon>Fungi</taxon>
        <taxon>Dikarya</taxon>
        <taxon>Basidiomycota</taxon>
        <taxon>Pucciniomycotina</taxon>
        <taxon>Microbotryomycetes</taxon>
        <taxon>Microbotryales</taxon>
        <taxon>Microbotryaceae</taxon>
        <taxon>Microbotryum</taxon>
    </lineage>
</organism>
<evidence type="ECO:0000313" key="11">
    <source>
        <dbReference type="EMBL" id="KDE08337.1"/>
    </source>
</evidence>
<evidence type="ECO:0000313" key="13">
    <source>
        <dbReference type="Proteomes" id="UP000017200"/>
    </source>
</evidence>
<evidence type="ECO:0000256" key="1">
    <source>
        <dbReference type="ARBA" id="ARBA00004123"/>
    </source>
</evidence>
<evidence type="ECO:0000256" key="3">
    <source>
        <dbReference type="ARBA" id="ARBA00022737"/>
    </source>
</evidence>
<dbReference type="OrthoDB" id="2535040at2759"/>
<feature type="compositionally biased region" description="Basic and acidic residues" evidence="9">
    <location>
        <begin position="400"/>
        <end position="409"/>
    </location>
</feature>
<comment type="subcellular location">
    <subcellularLocation>
        <location evidence="1">Nucleus</location>
    </subcellularLocation>
</comment>
<dbReference type="PROSITE" id="PS50157">
    <property type="entry name" value="ZINC_FINGER_C2H2_2"/>
    <property type="match status" value="2"/>
</dbReference>
<feature type="region of interest" description="Disordered" evidence="9">
    <location>
        <begin position="355"/>
        <end position="583"/>
    </location>
</feature>
<evidence type="ECO:0000256" key="2">
    <source>
        <dbReference type="ARBA" id="ARBA00022723"/>
    </source>
</evidence>
<dbReference type="FunFam" id="3.30.160.60:FF:001465">
    <property type="entry name" value="Zinc finger protein 560"/>
    <property type="match status" value="1"/>
</dbReference>
<sequence>MVHSTWGRRPDFIVQMDSAANSHSRGPSNAYTARQADYLQEEYRPSLLLDLSRDTLSHPSAFAAAHPFRLDAQPPAGPHAVPSSSNSMHSPILEPHPPLSHYAPRSAVEATFDHRLRTLSAPLIPNAQPQSSHGAQVDLPGGDDQLGAGSTLNYKGPTAHWSPGTSPMAITHRRLLSASMTMDSSPPSFHAMPIGAGAANVATGYQPQTTHHIEQAQSTGPTHQAPSARSSTYQICSNLTSLPPHVASYSAVGGNSLSTLYPELDSGEGHRPSSLSYPPTGCGGFTLPNNATGSTRSNRWHPRSSHIPSTARHSSTPPPPPHAQASYTFPADPTAGASNAIPMSLHYSLQPSEYHSNSFASESNARGGQCVSTQGRPPPPTSNSSSTSHGDEPSLGVSRDAYKGTRAPRETASGQTAFHPAPLQGVSIKRSPSWSTSDHSDEATSVGDSGVKKRRRRRRANEPPRDAATRRFPCPQCGKMFARPSALSTHERSHSKEKPHLCPNPKCQRPFAAPSNLRRHQKVYNHFGPEGEDGKSSSISSVKSYSRAAWQKDDDDKVDHAQDDSDEVIRQSLSRTRLRTELS</sequence>
<evidence type="ECO:0000256" key="5">
    <source>
        <dbReference type="ARBA" id="ARBA00022833"/>
    </source>
</evidence>
<evidence type="ECO:0000313" key="12">
    <source>
        <dbReference type="EnsemblFungi" id="MVLG_01378T0"/>
    </source>
</evidence>
<dbReference type="PANTHER" id="PTHR24394:SF29">
    <property type="entry name" value="MYONEURIN"/>
    <property type="match status" value="1"/>
</dbReference>
<feature type="compositionally biased region" description="Basic and acidic residues" evidence="9">
    <location>
        <begin position="550"/>
        <end position="569"/>
    </location>
</feature>
<evidence type="ECO:0000256" key="4">
    <source>
        <dbReference type="ARBA" id="ARBA00022771"/>
    </source>
</evidence>
<keyword evidence="3" id="KW-0677">Repeat</keyword>
<dbReference type="EMBL" id="AEIJ01000122">
    <property type="status" value="NOT_ANNOTATED_CDS"/>
    <property type="molecule type" value="Genomic_DNA"/>
</dbReference>
<keyword evidence="4 8" id="KW-0863">Zinc-finger</keyword>
<dbReference type="EnsemblFungi" id="MVLG_01378T0">
    <property type="protein sequence ID" value="MVLG_01378T0"/>
    <property type="gene ID" value="MVLG_01378"/>
</dbReference>
<reference evidence="12" key="4">
    <citation type="submission" date="2015-06" db="UniProtKB">
        <authorList>
            <consortium name="EnsemblFungi"/>
        </authorList>
    </citation>
    <scope>IDENTIFICATION</scope>
</reference>
<keyword evidence="2" id="KW-0479">Metal-binding</keyword>
<reference evidence="11 13" key="3">
    <citation type="journal article" date="2015" name="BMC Genomics">
        <title>Sex and parasites: genomic and transcriptomic analysis of Microbotryum lychnidis-dioicae, the biotrophic and plant-castrating anther smut fungus.</title>
        <authorList>
            <person name="Perlin M.H."/>
            <person name="Amselem J."/>
            <person name="Fontanillas E."/>
            <person name="Toh S.S."/>
            <person name="Chen Z."/>
            <person name="Goldberg J."/>
            <person name="Duplessis S."/>
            <person name="Henrissat B."/>
            <person name="Young S."/>
            <person name="Zeng Q."/>
            <person name="Aguileta G."/>
            <person name="Petit E."/>
            <person name="Badouin H."/>
            <person name="Andrews J."/>
            <person name="Razeeq D."/>
            <person name="Gabaldon T."/>
            <person name="Quesneville H."/>
            <person name="Giraud T."/>
            <person name="Hood M.E."/>
            <person name="Schultz D.J."/>
            <person name="Cuomo C.A."/>
        </authorList>
    </citation>
    <scope>NUCLEOTIDE SEQUENCE [LARGE SCALE GENOMIC DNA]</scope>
    <source>
        <strain evidence="13">p1A1 Lamole</strain>
        <strain evidence="11">P1A1 Lamole</strain>
    </source>
</reference>
<dbReference type="Gene3D" id="3.30.160.60">
    <property type="entry name" value="Classic Zinc Finger"/>
    <property type="match status" value="2"/>
</dbReference>
<evidence type="ECO:0000259" key="10">
    <source>
        <dbReference type="PROSITE" id="PS50157"/>
    </source>
</evidence>
<dbReference type="PROSITE" id="PS00028">
    <property type="entry name" value="ZINC_FINGER_C2H2_1"/>
    <property type="match status" value="2"/>
</dbReference>
<dbReference type="GO" id="GO:0005634">
    <property type="term" value="C:nucleus"/>
    <property type="evidence" value="ECO:0007669"/>
    <property type="project" value="UniProtKB-SubCell"/>
</dbReference>
<feature type="compositionally biased region" description="Polar residues" evidence="9">
    <location>
        <begin position="287"/>
        <end position="297"/>
    </location>
</feature>
<dbReference type="OMA" id="PMAITHR"/>
<gene>
    <name evidence="11" type="ORF">MVLG_01378</name>
</gene>
<dbReference type="Pfam" id="PF00096">
    <property type="entry name" value="zf-C2H2"/>
    <property type="match status" value="1"/>
</dbReference>
<dbReference type="InParanoid" id="U5H1Y2"/>
<feature type="compositionally biased region" description="Low complexity" evidence="9">
    <location>
        <begin position="536"/>
        <end position="546"/>
    </location>
</feature>
<accession>U5H1Y2</accession>
<dbReference type="STRING" id="683840.U5H1Y2"/>
<feature type="region of interest" description="Disordered" evidence="9">
    <location>
        <begin position="262"/>
        <end position="334"/>
    </location>
</feature>
<dbReference type="GO" id="GO:0000981">
    <property type="term" value="F:DNA-binding transcription factor activity, RNA polymerase II-specific"/>
    <property type="evidence" value="ECO:0007669"/>
    <property type="project" value="TreeGrafter"/>
</dbReference>
<dbReference type="GO" id="GO:0008270">
    <property type="term" value="F:zinc ion binding"/>
    <property type="evidence" value="ECO:0007669"/>
    <property type="project" value="UniProtKB-KW"/>
</dbReference>
<keyword evidence="6" id="KW-0238">DNA-binding</keyword>
<dbReference type="InterPro" id="IPR036236">
    <property type="entry name" value="Znf_C2H2_sf"/>
</dbReference>
<dbReference type="Proteomes" id="UP000017200">
    <property type="component" value="Unassembled WGS sequence"/>
</dbReference>
<dbReference type="HOGENOM" id="CLU_467849_0_0_1"/>
<feature type="domain" description="C2H2-type" evidence="10">
    <location>
        <begin position="500"/>
        <end position="531"/>
    </location>
</feature>
<keyword evidence="13" id="KW-1185">Reference proteome</keyword>
<reference evidence="11" key="2">
    <citation type="submission" date="2010-11" db="EMBL/GenBank/DDBJ databases">
        <authorList>
            <consortium name="The Broad Institute Genome Sequencing Platform"/>
            <person name="Earl A."/>
            <person name="Ward D."/>
            <person name="Feldgarden M."/>
            <person name="Gevers D."/>
            <person name="Butler R."/>
            <person name="Young S.K."/>
            <person name="Zeng Q."/>
            <person name="Gargeya S."/>
            <person name="Fitzgerald M."/>
            <person name="Haas B."/>
            <person name="Abouelleil A."/>
            <person name="Alvarado L."/>
            <person name="Arachchi H.M."/>
            <person name="Berlin A."/>
            <person name="Brown A."/>
            <person name="Chapman S.B."/>
            <person name="Chen Z."/>
            <person name="Dunbar C."/>
            <person name="Freedman E."/>
            <person name="Gearin G."/>
            <person name="Gellesch M."/>
            <person name="Goldberg J."/>
            <person name="Griggs A."/>
            <person name="Gujja S."/>
            <person name="Heilman E."/>
            <person name="Heiman D."/>
            <person name="Howarth C."/>
            <person name="Larson L."/>
            <person name="Lui A."/>
            <person name="MacDonald P.J.P."/>
            <person name="Mehta T."/>
            <person name="Montmayeur A."/>
            <person name="Murphy C."/>
            <person name="Neiman D."/>
            <person name="Pearson M."/>
            <person name="Priest M."/>
            <person name="Roberts A."/>
            <person name="Saif S."/>
            <person name="Shea T."/>
            <person name="Shenoy N."/>
            <person name="Sisk P."/>
            <person name="Stolte C."/>
            <person name="Sykes S."/>
            <person name="White J."/>
            <person name="Yandava C."/>
            <person name="Wortman J."/>
            <person name="Nusbaum C."/>
            <person name="Birren B."/>
        </authorList>
    </citation>
    <scope>NUCLEOTIDE SEQUENCE</scope>
    <source>
        <strain evidence="11">P1A1 Lamole</strain>
    </source>
</reference>
<evidence type="ECO:0000256" key="7">
    <source>
        <dbReference type="ARBA" id="ARBA00023242"/>
    </source>
</evidence>
<feature type="region of interest" description="Disordered" evidence="9">
    <location>
        <begin position="70"/>
        <end position="102"/>
    </location>
</feature>
<feature type="compositionally biased region" description="Basic and acidic residues" evidence="9">
    <location>
        <begin position="460"/>
        <end position="469"/>
    </location>
</feature>
<feature type="compositionally biased region" description="Polar residues" evidence="9">
    <location>
        <begin position="306"/>
        <end position="315"/>
    </location>
</feature>
<proteinExistence type="predicted"/>
<dbReference type="AlphaFoldDB" id="U5H1Y2"/>
<name>U5H1Y2_USTV1</name>
<keyword evidence="7" id="KW-0539">Nucleus</keyword>
<dbReference type="GO" id="GO:0000122">
    <property type="term" value="P:negative regulation of transcription by RNA polymerase II"/>
    <property type="evidence" value="ECO:0007669"/>
    <property type="project" value="UniProtKB-ARBA"/>
</dbReference>
<dbReference type="PANTHER" id="PTHR24394">
    <property type="entry name" value="ZINC FINGER PROTEIN"/>
    <property type="match status" value="1"/>
</dbReference>
<feature type="domain" description="C2H2-type" evidence="10">
    <location>
        <begin position="472"/>
        <end position="499"/>
    </location>
</feature>